<keyword evidence="3" id="KW-1185">Reference proteome</keyword>
<feature type="compositionally biased region" description="Basic and acidic residues" evidence="1">
    <location>
        <begin position="1"/>
        <end position="11"/>
    </location>
</feature>
<dbReference type="EMBL" id="BAABCE010000035">
    <property type="protein sequence ID" value="GAA3594721.1"/>
    <property type="molecule type" value="Genomic_DNA"/>
</dbReference>
<dbReference type="SUPFAM" id="SSF48371">
    <property type="entry name" value="ARM repeat"/>
    <property type="match status" value="1"/>
</dbReference>
<dbReference type="Gene3D" id="1.25.10.10">
    <property type="entry name" value="Leucine-rich Repeat Variant"/>
    <property type="match status" value="1"/>
</dbReference>
<name>A0ABP6Z1K8_9ACTN</name>
<reference evidence="3" key="1">
    <citation type="journal article" date="2019" name="Int. J. Syst. Evol. Microbiol.">
        <title>The Global Catalogue of Microorganisms (GCM) 10K type strain sequencing project: providing services to taxonomists for standard genome sequencing and annotation.</title>
        <authorList>
            <consortium name="The Broad Institute Genomics Platform"/>
            <consortium name="The Broad Institute Genome Sequencing Center for Infectious Disease"/>
            <person name="Wu L."/>
            <person name="Ma J."/>
        </authorList>
    </citation>
    <scope>NUCLEOTIDE SEQUENCE [LARGE SCALE GENOMIC DNA]</scope>
    <source>
        <strain evidence="3">JCM 17656</strain>
    </source>
</reference>
<feature type="compositionally biased region" description="Basic and acidic residues" evidence="1">
    <location>
        <begin position="429"/>
        <end position="468"/>
    </location>
</feature>
<evidence type="ECO:0000313" key="3">
    <source>
        <dbReference type="Proteomes" id="UP001500707"/>
    </source>
</evidence>
<sequence length="660" mass="70476">MREDDGRDGGAVERLGALGGPPRDGLDLAEPALERGAPGAAMRDVGGLAESVGAQGASGGPREVLDVTEPTVERPASDAPLREVPAVTEATVERLASGVPLRDVLDVGAAGSWTDLDVEVRVSARYRPGLLPGLAWVEGRSGPTVSSLIAAAVGRLRRERGAESAVESVEPLLALALCHPDGRVRAAALARAREYPDLLPLIVVRAADWAEPVREPARELLRDALDVDAAVALAPLILLVGRRDRGDFGVRLLGEVLRRAPGERLGPLYGSADRTVRRFAHRLAVAEGFLSPAELARAAAQDGDAVIQDLCAEAALKTVSGDVGDDVLRPLLTARNPRARSCGVTALRRAGRAAEAERFLTDRSAVVRACARYVVRQLGTDPLPLYRAWCSELGRPEAGGERETGQAREPKREPKPDTGQAREPQPETGRTREPQPETGQAREPKPDTGQGREPELEAGQEREPEAGHVRKPGSGQGPERGSFVPGPGAVIGLAECGERADAVLLWPLLSHPVPAVRARAVAGLRLLDVVDAGRLRPLLEDPAPGVVREAGLALLPSAQELPSDWLMERLGERWPRYVRVAAFRLLSAGAGIVPLRAAVELLEDPDPKLRGWAEQAVQRWHPPAGLPSGEAEVEALLDRCTHLFSSYVLRRRKWEAGVGH</sequence>
<feature type="compositionally biased region" description="Basic and acidic residues" evidence="1">
    <location>
        <begin position="395"/>
        <end position="416"/>
    </location>
</feature>
<gene>
    <name evidence="2" type="ORF">GCM10022295_90090</name>
</gene>
<dbReference type="Proteomes" id="UP001500707">
    <property type="component" value="Unassembled WGS sequence"/>
</dbReference>
<evidence type="ECO:0000256" key="1">
    <source>
        <dbReference type="SAM" id="MobiDB-lite"/>
    </source>
</evidence>
<feature type="region of interest" description="Disordered" evidence="1">
    <location>
        <begin position="1"/>
        <end position="29"/>
    </location>
</feature>
<proteinExistence type="predicted"/>
<dbReference type="InterPro" id="IPR011989">
    <property type="entry name" value="ARM-like"/>
</dbReference>
<comment type="caution">
    <text evidence="2">The sequence shown here is derived from an EMBL/GenBank/DDBJ whole genome shotgun (WGS) entry which is preliminary data.</text>
</comment>
<accession>A0ABP6Z1K8</accession>
<feature type="region of interest" description="Disordered" evidence="1">
    <location>
        <begin position="395"/>
        <end position="486"/>
    </location>
</feature>
<organism evidence="2 3">
    <name type="scientific">Streptomyces osmaniensis</name>
    <dbReference type="NCBI Taxonomy" id="593134"/>
    <lineage>
        <taxon>Bacteria</taxon>
        <taxon>Bacillati</taxon>
        <taxon>Actinomycetota</taxon>
        <taxon>Actinomycetes</taxon>
        <taxon>Kitasatosporales</taxon>
        <taxon>Streptomycetaceae</taxon>
        <taxon>Streptomyces</taxon>
    </lineage>
</organism>
<protein>
    <recommendedName>
        <fullName evidence="4">HEAT repeat protein</fullName>
    </recommendedName>
</protein>
<evidence type="ECO:0000313" key="2">
    <source>
        <dbReference type="EMBL" id="GAA3594721.1"/>
    </source>
</evidence>
<evidence type="ECO:0008006" key="4">
    <source>
        <dbReference type="Google" id="ProtNLM"/>
    </source>
</evidence>
<dbReference type="InterPro" id="IPR016024">
    <property type="entry name" value="ARM-type_fold"/>
</dbReference>